<organism evidence="2 3">
    <name type="scientific">Paramecium octaurelia</name>
    <dbReference type="NCBI Taxonomy" id="43137"/>
    <lineage>
        <taxon>Eukaryota</taxon>
        <taxon>Sar</taxon>
        <taxon>Alveolata</taxon>
        <taxon>Ciliophora</taxon>
        <taxon>Intramacronucleata</taxon>
        <taxon>Oligohymenophorea</taxon>
        <taxon>Peniculida</taxon>
        <taxon>Parameciidae</taxon>
        <taxon>Paramecium</taxon>
    </lineage>
</organism>
<keyword evidence="1" id="KW-0472">Membrane</keyword>
<name>A0A8S1YN99_PAROT</name>
<evidence type="ECO:0000313" key="3">
    <source>
        <dbReference type="Proteomes" id="UP000683925"/>
    </source>
</evidence>
<evidence type="ECO:0008006" key="4">
    <source>
        <dbReference type="Google" id="ProtNLM"/>
    </source>
</evidence>
<reference evidence="2" key="1">
    <citation type="submission" date="2021-01" db="EMBL/GenBank/DDBJ databases">
        <authorList>
            <consortium name="Genoscope - CEA"/>
            <person name="William W."/>
        </authorList>
    </citation>
    <scope>NUCLEOTIDE SEQUENCE</scope>
</reference>
<dbReference type="Proteomes" id="UP000683925">
    <property type="component" value="Unassembled WGS sequence"/>
</dbReference>
<keyword evidence="1" id="KW-1133">Transmembrane helix</keyword>
<protein>
    <recommendedName>
        <fullName evidence="4">Transmembrane protein</fullName>
    </recommendedName>
</protein>
<evidence type="ECO:0000256" key="1">
    <source>
        <dbReference type="SAM" id="Phobius"/>
    </source>
</evidence>
<gene>
    <name evidence="2" type="ORF">POCTA_138.1.T1960022</name>
</gene>
<dbReference type="AlphaFoldDB" id="A0A8S1YN99"/>
<keyword evidence="1" id="KW-0812">Transmembrane</keyword>
<sequence length="322" mass="38211">MNSWCLICNKKKAFIITNQHRCHQGMMYEISKRRFNQALGRQKVIGELEFRHNIIETMRHSKQGYKVYASFFFFACRTSYEILITIYITGQCSSKYLNVLYFRTTRKISSLCYNMSNSVSITNKNQQIIKCLLHKQFEFKRLLLCAIMMVLHHQNKKDCFLYFMIQSKADMNQIKGNSLLQLSDSQIQVQLIWRCLIMDMNKSNISTQHKQQHKLESSSKILPSHTILQCYVSHLHISRIQIQQMQKGAIKKLSLAQVSLHNLEIYKIYRDLYRYLRNQQMPISKTVNQLSIITSIYKSFEVYEISPLNYVQINFSFFLEIN</sequence>
<accession>A0A8S1YN99</accession>
<keyword evidence="3" id="KW-1185">Reference proteome</keyword>
<comment type="caution">
    <text evidence="2">The sequence shown here is derived from an EMBL/GenBank/DDBJ whole genome shotgun (WGS) entry which is preliminary data.</text>
</comment>
<feature type="transmembrane region" description="Helical" evidence="1">
    <location>
        <begin position="67"/>
        <end position="88"/>
    </location>
</feature>
<proteinExistence type="predicted"/>
<evidence type="ECO:0000313" key="2">
    <source>
        <dbReference type="EMBL" id="CAD8214961.1"/>
    </source>
</evidence>
<dbReference type="EMBL" id="CAJJDP010000200">
    <property type="protein sequence ID" value="CAD8214961.1"/>
    <property type="molecule type" value="Genomic_DNA"/>
</dbReference>